<evidence type="ECO:0000313" key="1">
    <source>
        <dbReference type="EMBL" id="NNV19438.1"/>
    </source>
</evidence>
<gene>
    <name evidence="1" type="ORF">EHE22_03200</name>
</gene>
<sequence length="121" mass="13592">MSNAVTTNIISEGFYWSKLCGMALRKRQLGSPVTVERHTMTPSSLLRRALAEISPVENDANEAKKLTSEDASRYGSALWSGKLKEYFSWRAEQGLSWWHEQERLYPSAANDNSAVAVRKVA</sequence>
<accession>A0A7Y3WVU0</accession>
<name>A0A7Y3WVU0_9HYPH</name>
<proteinExistence type="predicted"/>
<dbReference type="AlphaFoldDB" id="A0A7Y3WVU0"/>
<reference evidence="1 2" key="1">
    <citation type="submission" date="2018-11" db="EMBL/GenBank/DDBJ databases">
        <title>Genome sequencing and analysis.</title>
        <authorList>
            <person name="Huang Y.-T."/>
        </authorList>
    </citation>
    <scope>NUCLEOTIDE SEQUENCE [LARGE SCALE GENOMIC DNA]</scope>
    <source>
        <strain evidence="1 2">SHIN</strain>
    </source>
</reference>
<evidence type="ECO:0000313" key="2">
    <source>
        <dbReference type="Proteomes" id="UP000526233"/>
    </source>
</evidence>
<dbReference type="Proteomes" id="UP000526233">
    <property type="component" value="Unassembled WGS sequence"/>
</dbReference>
<organism evidence="1 2">
    <name type="scientific">Brucella pseudogrignonensis</name>
    <dbReference type="NCBI Taxonomy" id="419475"/>
    <lineage>
        <taxon>Bacteria</taxon>
        <taxon>Pseudomonadati</taxon>
        <taxon>Pseudomonadota</taxon>
        <taxon>Alphaproteobacteria</taxon>
        <taxon>Hyphomicrobiales</taxon>
        <taxon>Brucellaceae</taxon>
        <taxon>Brucella/Ochrobactrum group</taxon>
        <taxon>Brucella</taxon>
    </lineage>
</organism>
<dbReference type="RefSeq" id="WP_007878749.1">
    <property type="nucleotide sequence ID" value="NZ_PKQI01000001.1"/>
</dbReference>
<dbReference type="EMBL" id="PKQI01000001">
    <property type="protein sequence ID" value="NNV19438.1"/>
    <property type="molecule type" value="Genomic_DNA"/>
</dbReference>
<comment type="caution">
    <text evidence="1">The sequence shown here is derived from an EMBL/GenBank/DDBJ whole genome shotgun (WGS) entry which is preliminary data.</text>
</comment>
<protein>
    <submittedName>
        <fullName evidence="1">Uncharacterized protein</fullName>
    </submittedName>
</protein>